<dbReference type="Proteomes" id="UP001139011">
    <property type="component" value="Unassembled WGS sequence"/>
</dbReference>
<dbReference type="EMBL" id="JAIWJX010000004">
    <property type="protein sequence ID" value="MCK6259571.1"/>
    <property type="molecule type" value="Genomic_DNA"/>
</dbReference>
<evidence type="ECO:0000313" key="1">
    <source>
        <dbReference type="EMBL" id="MCK6259571.1"/>
    </source>
</evidence>
<sequence length="181" mass="20232">MKKIWLVPVLLIFILVGCNDAKNGKLDTSKIEKVVPEGNVTKEQLKNTPVSYTVSSLDVGLDSLPFDLKIPKDIPFDANPLQISTIEDFKHDGKNLRVNFTTTAKNKTDVILLMITVHNFKVEYSGAGKDIELSDGVVGNYNGNTVIFEKDGIYYDISYNNKNISSQQHKKDIIKIANQML</sequence>
<proteinExistence type="predicted"/>
<evidence type="ECO:0000313" key="2">
    <source>
        <dbReference type="Proteomes" id="UP001139011"/>
    </source>
</evidence>
<evidence type="ECO:0008006" key="3">
    <source>
        <dbReference type="Google" id="ProtNLM"/>
    </source>
</evidence>
<reference evidence="1" key="1">
    <citation type="submission" date="2021-09" db="EMBL/GenBank/DDBJ databases">
        <title>Genome analysis of Fictibacillus sp. KIGAM418 isolated from marine sediment.</title>
        <authorList>
            <person name="Seo M.-J."/>
            <person name="Cho E.-S."/>
            <person name="Hwang C.Y."/>
        </authorList>
    </citation>
    <scope>NUCLEOTIDE SEQUENCE</scope>
    <source>
        <strain evidence="1">KIGAM418</strain>
    </source>
</reference>
<protein>
    <recommendedName>
        <fullName evidence="3">DUF4367 domain-containing protein</fullName>
    </recommendedName>
</protein>
<keyword evidence="2" id="KW-1185">Reference proteome</keyword>
<name>A0A9X2BFB7_9BACL</name>
<dbReference type="PROSITE" id="PS51257">
    <property type="entry name" value="PROKAR_LIPOPROTEIN"/>
    <property type="match status" value="1"/>
</dbReference>
<comment type="caution">
    <text evidence="1">The sequence shown here is derived from an EMBL/GenBank/DDBJ whole genome shotgun (WGS) entry which is preliminary data.</text>
</comment>
<dbReference type="RefSeq" id="WP_248254934.1">
    <property type="nucleotide sequence ID" value="NZ_JAIWJX010000004.1"/>
</dbReference>
<organism evidence="1 2">
    <name type="scientific">Fictibacillus marinisediminis</name>
    <dbReference type="NCBI Taxonomy" id="2878389"/>
    <lineage>
        <taxon>Bacteria</taxon>
        <taxon>Bacillati</taxon>
        <taxon>Bacillota</taxon>
        <taxon>Bacilli</taxon>
        <taxon>Bacillales</taxon>
        <taxon>Fictibacillaceae</taxon>
        <taxon>Fictibacillus</taxon>
    </lineage>
</organism>
<accession>A0A9X2BFB7</accession>
<gene>
    <name evidence="1" type="ORF">LCY76_23665</name>
</gene>
<dbReference type="AlphaFoldDB" id="A0A9X2BFB7"/>